<keyword evidence="4" id="KW-0808">Transferase</keyword>
<comment type="caution">
    <text evidence="4">The sequence shown here is derived from an EMBL/GenBank/DDBJ whole genome shotgun (WGS) entry which is preliminary data.</text>
</comment>
<dbReference type="PANTHER" id="PTHR22603:SF66">
    <property type="entry name" value="ETHANOLAMINE KINASE"/>
    <property type="match status" value="1"/>
</dbReference>
<dbReference type="Proteomes" id="UP000238350">
    <property type="component" value="Unassembled WGS sequence"/>
</dbReference>
<evidence type="ECO:0000256" key="1">
    <source>
        <dbReference type="ARBA" id="ARBA00037883"/>
    </source>
</evidence>
<dbReference type="Gene3D" id="3.90.1200.10">
    <property type="match status" value="1"/>
</dbReference>
<dbReference type="GO" id="GO:0005737">
    <property type="term" value="C:cytoplasm"/>
    <property type="evidence" value="ECO:0007669"/>
    <property type="project" value="TreeGrafter"/>
</dbReference>
<evidence type="ECO:0000256" key="3">
    <source>
        <dbReference type="ARBA" id="ARBA00038874"/>
    </source>
</evidence>
<dbReference type="GO" id="GO:0006646">
    <property type="term" value="P:phosphatidylethanolamine biosynthetic process"/>
    <property type="evidence" value="ECO:0007669"/>
    <property type="project" value="TreeGrafter"/>
</dbReference>
<organism evidence="4 5">
    <name type="scientific">Wickerhamiella sorbophila</name>
    <dbReference type="NCBI Taxonomy" id="45607"/>
    <lineage>
        <taxon>Eukaryota</taxon>
        <taxon>Fungi</taxon>
        <taxon>Dikarya</taxon>
        <taxon>Ascomycota</taxon>
        <taxon>Saccharomycotina</taxon>
        <taxon>Dipodascomycetes</taxon>
        <taxon>Dipodascales</taxon>
        <taxon>Trichomonascaceae</taxon>
        <taxon>Wickerhamiella</taxon>
    </lineage>
</organism>
<dbReference type="SUPFAM" id="SSF56112">
    <property type="entry name" value="Protein kinase-like (PK-like)"/>
    <property type="match status" value="1"/>
</dbReference>
<sequence length="355" mass="40502">MICEFPDRVLKLVPEGSGHADVERLIRDVTGDDSAVKITSIKGGITNQLLMAQQGSNKMLVRAFGKGTSTFIDRNREFAVHRQLTTLNLAPKLYCRFGNGLVYGFVEGRATVYPELSHPDIISSVSSRLAQWHALLKIEDVKKLLSPQPLGDLWSLLEDWIKQCPSGVLEMSKAEMAEELEWFRSKYKSSNEGEVMGHCDLLASNILVPNAWDSSSEICTINRNDPSKSMATFIDYEYAMPCPRSFDIANHFQEWQGYDCDRSLVPNPLCDDKNLNDWVDHYIKAIKHFTGTVIGTVDQMIAELAVWWGMPGFYWGIWSAIQSTNSEIDFDYVNYARTRFEEYQIWKKTIYPNLR</sequence>
<proteinExistence type="inferred from homology"/>
<dbReference type="GO" id="GO:0004305">
    <property type="term" value="F:ethanolamine kinase activity"/>
    <property type="evidence" value="ECO:0007669"/>
    <property type="project" value="UniProtKB-EC"/>
</dbReference>
<dbReference type="PANTHER" id="PTHR22603">
    <property type="entry name" value="CHOLINE/ETHANOALAMINE KINASE"/>
    <property type="match status" value="1"/>
</dbReference>
<keyword evidence="4" id="KW-0418">Kinase</keyword>
<comment type="similarity">
    <text evidence="2">Belongs to the choline/ethanolamine kinase family.</text>
</comment>
<dbReference type="GeneID" id="36515381"/>
<dbReference type="EC" id="2.7.1.82" evidence="3"/>
<evidence type="ECO:0000313" key="5">
    <source>
        <dbReference type="Proteomes" id="UP000238350"/>
    </source>
</evidence>
<dbReference type="InterPro" id="IPR011009">
    <property type="entry name" value="Kinase-like_dom_sf"/>
</dbReference>
<dbReference type="CDD" id="cd05157">
    <property type="entry name" value="ETNK_euk"/>
    <property type="match status" value="1"/>
</dbReference>
<keyword evidence="5" id="KW-1185">Reference proteome</keyword>
<name>A0A2T0FG84_9ASCO</name>
<dbReference type="AlphaFoldDB" id="A0A2T0FG84"/>
<dbReference type="EMBL" id="NDIQ01000001">
    <property type="protein sequence ID" value="PRT54012.1"/>
    <property type="molecule type" value="Genomic_DNA"/>
</dbReference>
<accession>A0A2T0FG84</accession>
<dbReference type="STRING" id="45607.A0A2T0FG84"/>
<protein>
    <recommendedName>
        <fullName evidence="3">ethanolamine kinase</fullName>
        <ecNumber evidence="3">2.7.1.82</ecNumber>
    </recommendedName>
</protein>
<evidence type="ECO:0000256" key="2">
    <source>
        <dbReference type="ARBA" id="ARBA00038211"/>
    </source>
</evidence>
<dbReference type="RefSeq" id="XP_024663958.1">
    <property type="nucleotide sequence ID" value="XM_024808190.1"/>
</dbReference>
<comment type="pathway">
    <text evidence="1">Phospholipid metabolism; phosphatidylethanolamine biosynthesis; phosphatidylethanolamine from ethanolamine: step 1/3.</text>
</comment>
<dbReference type="OrthoDB" id="10267235at2759"/>
<evidence type="ECO:0000313" key="4">
    <source>
        <dbReference type="EMBL" id="PRT54012.1"/>
    </source>
</evidence>
<dbReference type="Pfam" id="PF01633">
    <property type="entry name" value="Choline_kinase"/>
    <property type="match status" value="1"/>
</dbReference>
<reference evidence="4 5" key="1">
    <citation type="submission" date="2017-04" db="EMBL/GenBank/DDBJ databases">
        <title>Genome sequencing of [Candida] sorbophila.</title>
        <authorList>
            <person name="Ahn J.O."/>
        </authorList>
    </citation>
    <scope>NUCLEOTIDE SEQUENCE [LARGE SCALE GENOMIC DNA]</scope>
    <source>
        <strain evidence="4 5">DS02</strain>
    </source>
</reference>
<gene>
    <name evidence="4" type="ORF">B9G98_01632</name>
</gene>